<comment type="subcellular location">
    <subcellularLocation>
        <location evidence="5">Cell membrane</location>
        <topology evidence="5">Multi-pass membrane protein</topology>
    </subcellularLocation>
    <subcellularLocation>
        <location evidence="1">Membrane</location>
        <topology evidence="1">Multi-pass membrane protein</topology>
    </subcellularLocation>
</comment>
<proteinExistence type="inferred from homology"/>
<feature type="transmembrane region" description="Helical" evidence="5">
    <location>
        <begin position="91"/>
        <end position="112"/>
    </location>
</feature>
<keyword evidence="3 5" id="KW-1133">Transmembrane helix</keyword>
<evidence type="ECO:0000313" key="8">
    <source>
        <dbReference type="Proteomes" id="UP000199208"/>
    </source>
</evidence>
<evidence type="ECO:0000256" key="1">
    <source>
        <dbReference type="ARBA" id="ARBA00004141"/>
    </source>
</evidence>
<dbReference type="CDD" id="cd06261">
    <property type="entry name" value="TM_PBP2"/>
    <property type="match status" value="2"/>
</dbReference>
<feature type="transmembrane region" description="Helical" evidence="5">
    <location>
        <begin position="55"/>
        <end position="79"/>
    </location>
</feature>
<dbReference type="PANTHER" id="PTHR43496">
    <property type="entry name" value="PROTEIN LPLB"/>
    <property type="match status" value="1"/>
</dbReference>
<dbReference type="SUPFAM" id="SSF161098">
    <property type="entry name" value="MetI-like"/>
    <property type="match status" value="2"/>
</dbReference>
<reference evidence="7 8" key="1">
    <citation type="submission" date="2016-10" db="EMBL/GenBank/DDBJ databases">
        <authorList>
            <person name="de Groot N.N."/>
        </authorList>
    </citation>
    <scope>NUCLEOTIDE SEQUENCE [LARGE SCALE GENOMIC DNA]</scope>
    <source>
        <strain evidence="7 8">DSM 2784</strain>
    </source>
</reference>
<dbReference type="InterPro" id="IPR035906">
    <property type="entry name" value="MetI-like_sf"/>
</dbReference>
<feature type="transmembrane region" description="Helical" evidence="5">
    <location>
        <begin position="481"/>
        <end position="498"/>
    </location>
</feature>
<dbReference type="EMBL" id="FMWL01000001">
    <property type="protein sequence ID" value="SCZ76447.1"/>
    <property type="molecule type" value="Genomic_DNA"/>
</dbReference>
<dbReference type="RefSeq" id="WP_092589057.1">
    <property type="nucleotide sequence ID" value="NZ_FMWL01000001.1"/>
</dbReference>
<feature type="transmembrane region" description="Helical" evidence="5">
    <location>
        <begin position="275"/>
        <end position="296"/>
    </location>
</feature>
<feature type="transmembrane region" description="Helical" evidence="5">
    <location>
        <begin position="132"/>
        <end position="155"/>
    </location>
</feature>
<feature type="transmembrane region" description="Helical" evidence="5">
    <location>
        <begin position="337"/>
        <end position="359"/>
    </location>
</feature>
<organism evidence="7 8">
    <name type="scientific">Acidaminobacter hydrogenoformans DSM 2784</name>
    <dbReference type="NCBI Taxonomy" id="1120920"/>
    <lineage>
        <taxon>Bacteria</taxon>
        <taxon>Bacillati</taxon>
        <taxon>Bacillota</taxon>
        <taxon>Clostridia</taxon>
        <taxon>Peptostreptococcales</taxon>
        <taxon>Acidaminobacteraceae</taxon>
        <taxon>Acidaminobacter</taxon>
    </lineage>
</organism>
<feature type="domain" description="ABC transmembrane type-1" evidence="6">
    <location>
        <begin position="53"/>
        <end position="252"/>
    </location>
</feature>
<dbReference type="OrthoDB" id="57323at2"/>
<dbReference type="GO" id="GO:0005886">
    <property type="term" value="C:plasma membrane"/>
    <property type="evidence" value="ECO:0007669"/>
    <property type="project" value="UniProtKB-SubCell"/>
</dbReference>
<dbReference type="InterPro" id="IPR000515">
    <property type="entry name" value="MetI-like"/>
</dbReference>
<feature type="domain" description="ABC transmembrane type-1" evidence="6">
    <location>
        <begin position="333"/>
        <end position="536"/>
    </location>
</feature>
<dbReference type="STRING" id="1120920.SAMN03080599_00243"/>
<feature type="transmembrane region" description="Helical" evidence="5">
    <location>
        <begin position="371"/>
        <end position="390"/>
    </location>
</feature>
<dbReference type="PROSITE" id="PS50928">
    <property type="entry name" value="ABC_TM1"/>
    <property type="match status" value="2"/>
</dbReference>
<dbReference type="GO" id="GO:0055085">
    <property type="term" value="P:transmembrane transport"/>
    <property type="evidence" value="ECO:0007669"/>
    <property type="project" value="InterPro"/>
</dbReference>
<evidence type="ECO:0000313" key="7">
    <source>
        <dbReference type="EMBL" id="SCZ76447.1"/>
    </source>
</evidence>
<protein>
    <submittedName>
        <fullName evidence="7">Iron(III) transport system permease protein</fullName>
    </submittedName>
</protein>
<comment type="similarity">
    <text evidence="5">Belongs to the binding-protein-dependent transport system permease family.</text>
</comment>
<feature type="transmembrane region" description="Helical" evidence="5">
    <location>
        <begin position="518"/>
        <end position="540"/>
    </location>
</feature>
<dbReference type="Proteomes" id="UP000199208">
    <property type="component" value="Unassembled WGS sequence"/>
</dbReference>
<dbReference type="Pfam" id="PF00528">
    <property type="entry name" value="BPD_transp_1"/>
    <property type="match status" value="1"/>
</dbReference>
<dbReference type="AlphaFoldDB" id="A0A1G5RR17"/>
<evidence type="ECO:0000256" key="5">
    <source>
        <dbReference type="RuleBase" id="RU363032"/>
    </source>
</evidence>
<accession>A0A1G5RR17</accession>
<keyword evidence="5" id="KW-0813">Transport</keyword>
<name>A0A1G5RR17_9FIRM</name>
<evidence type="ECO:0000259" key="6">
    <source>
        <dbReference type="PROSITE" id="PS50928"/>
    </source>
</evidence>
<feature type="transmembrane region" description="Helical" evidence="5">
    <location>
        <begin position="410"/>
        <end position="429"/>
    </location>
</feature>
<evidence type="ECO:0000256" key="4">
    <source>
        <dbReference type="ARBA" id="ARBA00023136"/>
    </source>
</evidence>
<keyword evidence="2 5" id="KW-0812">Transmembrane</keyword>
<keyword evidence="4 5" id="KW-0472">Membrane</keyword>
<evidence type="ECO:0000256" key="2">
    <source>
        <dbReference type="ARBA" id="ARBA00022692"/>
    </source>
</evidence>
<dbReference type="Gene3D" id="1.10.3720.10">
    <property type="entry name" value="MetI-like"/>
    <property type="match status" value="2"/>
</dbReference>
<sequence>MRQSWLSKLSQGFLILCLVYFILLPIAGVLIYGFFDDQKALTLQDLAKVMGFLKNSMIVSVPATVLSVVFGIALSLTAYRLPTRSARYFRLIGLIPLIDPPFVGSIAFIMLFGRNGLITRYLLGLDSSPYGWHGIVLLQVLSLSSIAYLLISSAIRKIDLSLEDAARNLGLSELGIFFKVTLPMMIPEIANTALLIFLMSLADFTTPLIIGGAFQTLASSIYIQITGVYNMKIASLTGAALLLPCVAAFLVHRYRLSRAGYASDYNDSGQIHFRVVHPAVRVGLIALSSAISVMILTKNVFILIGAFTRHWGHDYAFSLDHFKVVLAKDFSPFINTIRLAVTVAVIASLLGILIAYLVRTQKTVLPKVVDFLALFPAAIPGILFGIGYLVVFRYPLFGVGRFIFEDAPRVILLGTKLIIYIICIARFINVGTRAGYATLEHLDPDLENAAFTLGASWYFTFTLVMMPALKDAFFSAFFKNLSTTMTTLGAIILLILPSNKVAIQLLFQTLVSSSIGGAAAMALLISLTNVTLLVLFHVLFYSKQYYEHIEGWFHERRSA</sequence>
<feature type="transmembrane region" description="Helical" evidence="5">
    <location>
        <begin position="235"/>
        <end position="255"/>
    </location>
</feature>
<gene>
    <name evidence="7" type="ORF">SAMN03080599_00243</name>
</gene>
<evidence type="ECO:0000256" key="3">
    <source>
        <dbReference type="ARBA" id="ARBA00022989"/>
    </source>
</evidence>
<dbReference type="PANTHER" id="PTHR43496:SF1">
    <property type="entry name" value="POLYGALACTURONAN_RHAMNOGALACTURONAN TRANSPORT SYSTEM PERMEASE PROTEIN YTEP"/>
    <property type="match status" value="1"/>
</dbReference>
<keyword evidence="8" id="KW-1185">Reference proteome</keyword>
<feature type="transmembrane region" description="Helical" evidence="5">
    <location>
        <begin position="12"/>
        <end position="35"/>
    </location>
</feature>